<name>A0A3G8JLU9_9ACTN</name>
<keyword evidence="2" id="KW-1185">Reference proteome</keyword>
<accession>A0A3G8JLU9</accession>
<gene>
    <name evidence="1" type="ORF">D7316_02468</name>
</gene>
<evidence type="ECO:0000313" key="2">
    <source>
        <dbReference type="Proteomes" id="UP000271469"/>
    </source>
</evidence>
<dbReference type="EC" id="4.2.1.17" evidence="1"/>
<evidence type="ECO:0000313" key="1">
    <source>
        <dbReference type="EMBL" id="AZG45868.1"/>
    </source>
</evidence>
<dbReference type="Gene3D" id="3.10.129.10">
    <property type="entry name" value="Hotdog Thioesterase"/>
    <property type="match status" value="1"/>
</dbReference>
<sequence>MRHYGIVRQEKSLVPPLLVAGRARAAGRISAAEGLWAVSGVRVFEDLDDLVSSVGVVLGPTPWRRIDAQAIAGFASAVAPAQRFTRVVGHEYDLVSPDFLLSLIPGFVAQMRRIRGMRSGVNYGVDRVVYPSVVHVGDRVRARSTLAAVDWTGPASVALVASTDVEVCSDDEATTDGCRVALRGNLLSRIYC</sequence>
<dbReference type="GO" id="GO:0004300">
    <property type="term" value="F:enoyl-CoA hydratase activity"/>
    <property type="evidence" value="ECO:0007669"/>
    <property type="project" value="UniProtKB-EC"/>
</dbReference>
<dbReference type="AlphaFoldDB" id="A0A3G8JLU9"/>
<dbReference type="Proteomes" id="UP000271469">
    <property type="component" value="Chromosome"/>
</dbReference>
<protein>
    <submittedName>
        <fullName evidence="1">Putative enoyl-CoA hydratase 1</fullName>
        <ecNumber evidence="1">4.2.1.17</ecNumber>
    </submittedName>
</protein>
<organism evidence="1 2">
    <name type="scientific">Gordonia insulae</name>
    <dbReference type="NCBI Taxonomy" id="2420509"/>
    <lineage>
        <taxon>Bacteria</taxon>
        <taxon>Bacillati</taxon>
        <taxon>Actinomycetota</taxon>
        <taxon>Actinomycetes</taxon>
        <taxon>Mycobacteriales</taxon>
        <taxon>Gordoniaceae</taxon>
        <taxon>Gordonia</taxon>
    </lineage>
</organism>
<reference evidence="1 2" key="1">
    <citation type="submission" date="2018-11" db="EMBL/GenBank/DDBJ databases">
        <title>Gordonia insulae sp. nov., isolated from an island soil.</title>
        <authorList>
            <person name="Kim Y.S."/>
            <person name="Kim S.B."/>
        </authorList>
    </citation>
    <scope>NUCLEOTIDE SEQUENCE [LARGE SCALE GENOMIC DNA]</scope>
    <source>
        <strain evidence="1 2">MMS17-SY073</strain>
    </source>
</reference>
<keyword evidence="1" id="KW-0456">Lyase</keyword>
<dbReference type="SUPFAM" id="SSF54637">
    <property type="entry name" value="Thioesterase/thiol ester dehydrase-isomerase"/>
    <property type="match status" value="1"/>
</dbReference>
<dbReference type="EMBL" id="CP033972">
    <property type="protein sequence ID" value="AZG45868.1"/>
    <property type="molecule type" value="Genomic_DNA"/>
</dbReference>
<dbReference type="KEGG" id="gom:D7316_02468"/>
<dbReference type="InterPro" id="IPR029069">
    <property type="entry name" value="HotDog_dom_sf"/>
</dbReference>
<proteinExistence type="predicted"/>